<feature type="transmembrane region" description="Helical" evidence="5">
    <location>
        <begin position="142"/>
        <end position="163"/>
    </location>
</feature>
<dbReference type="InterPro" id="IPR009078">
    <property type="entry name" value="Ferritin-like_SF"/>
</dbReference>
<dbReference type="GO" id="GO:0012505">
    <property type="term" value="C:endomembrane system"/>
    <property type="evidence" value="ECO:0007669"/>
    <property type="project" value="UniProtKB-SubCell"/>
</dbReference>
<dbReference type="Pfam" id="PF01988">
    <property type="entry name" value="VIT1"/>
    <property type="match status" value="1"/>
</dbReference>
<dbReference type="GO" id="GO:0030026">
    <property type="term" value="P:intracellular manganese ion homeostasis"/>
    <property type="evidence" value="ECO:0007669"/>
    <property type="project" value="InterPro"/>
</dbReference>
<evidence type="ECO:0000256" key="2">
    <source>
        <dbReference type="ARBA" id="ARBA00022692"/>
    </source>
</evidence>
<keyword evidence="3 5" id="KW-1133">Transmembrane helix</keyword>
<evidence type="ECO:0000256" key="3">
    <source>
        <dbReference type="ARBA" id="ARBA00022989"/>
    </source>
</evidence>
<dbReference type="RefSeq" id="WP_016444518.1">
    <property type="nucleotide sequence ID" value="NZ_KE150266.1"/>
</dbReference>
<protein>
    <recommendedName>
        <fullName evidence="8">Rubrerythrin family protein</fullName>
    </recommendedName>
</protein>
<name>A0A9W5RFE2_9ACTO</name>
<organism evidence="6 7">
    <name type="scientific">Gleimia europaea ACS-120-V-Col10b</name>
    <dbReference type="NCBI Taxonomy" id="883069"/>
    <lineage>
        <taxon>Bacteria</taxon>
        <taxon>Bacillati</taxon>
        <taxon>Actinomycetota</taxon>
        <taxon>Actinomycetes</taxon>
        <taxon>Actinomycetales</taxon>
        <taxon>Actinomycetaceae</taxon>
        <taxon>Gleimia</taxon>
    </lineage>
</organism>
<feature type="transmembrane region" description="Helical" evidence="5">
    <location>
        <begin position="317"/>
        <end position="341"/>
    </location>
</feature>
<sequence>MTSGNQPTEEQIKRWRKYLADEQMERQTYLNLAQRRTGEEAAILQALADAETRHIEHWTSLLGEHAHPAPKPTLYSRILARFAATFGSIFILALAQRAEQRQSYDVDQDATAAMAADEHIHGEVVRGLAARSRARIAGTFRAAVFGANDGLVSNLALILGIAATGVPNSMVITTGVAGLLAGALSMAAGEYISVTSQRELLEASDPSTDAPVQVSKLNVQQNELELVFRARGDTAEESREHARIIFEALNRPASEMTTSSIITPRSLLSSKERHRDPSESHAEIGHPWGAAASSFLFFAIGALVPLLPFLFGASGNLGILLSAIVVGVVLMFTGGVVGLLSGKPPVRRAFRQLFIGYGAAAVTYTLGLLFGANGI</sequence>
<comment type="subcellular location">
    <subcellularLocation>
        <location evidence="1">Endomembrane system</location>
        <topology evidence="1">Multi-pass membrane protein</topology>
    </subcellularLocation>
</comment>
<feature type="transmembrane region" description="Helical" evidence="5">
    <location>
        <begin position="353"/>
        <end position="372"/>
    </location>
</feature>
<dbReference type="SUPFAM" id="SSF47240">
    <property type="entry name" value="Ferritin-like"/>
    <property type="match status" value="1"/>
</dbReference>
<dbReference type="PANTHER" id="PTHR31851">
    <property type="entry name" value="FE(2+)/MN(2+) TRANSPORTER PCL1"/>
    <property type="match status" value="1"/>
</dbReference>
<accession>A0A9W5RFE2</accession>
<dbReference type="Proteomes" id="UP000014387">
    <property type="component" value="Unassembled WGS sequence"/>
</dbReference>
<comment type="caution">
    <text evidence="6">The sequence shown here is derived from an EMBL/GenBank/DDBJ whole genome shotgun (WGS) entry which is preliminary data.</text>
</comment>
<dbReference type="CDD" id="cd01044">
    <property type="entry name" value="Ferritin_CCC1_N"/>
    <property type="match status" value="1"/>
</dbReference>
<gene>
    <name evidence="6" type="ORF">HMPREF9238_01178</name>
</gene>
<dbReference type="AlphaFoldDB" id="A0A9W5RFE2"/>
<feature type="transmembrane region" description="Helical" evidence="5">
    <location>
        <begin position="288"/>
        <end position="311"/>
    </location>
</feature>
<proteinExistence type="predicted"/>
<evidence type="ECO:0000313" key="7">
    <source>
        <dbReference type="Proteomes" id="UP000014387"/>
    </source>
</evidence>
<feature type="transmembrane region" description="Helical" evidence="5">
    <location>
        <begin position="169"/>
        <end position="188"/>
    </location>
</feature>
<evidence type="ECO:0000256" key="4">
    <source>
        <dbReference type="ARBA" id="ARBA00023136"/>
    </source>
</evidence>
<reference evidence="6 7" key="1">
    <citation type="submission" date="2013-05" db="EMBL/GenBank/DDBJ databases">
        <title>The Genome Sequence of Actinomyces europaeus ACS-120-V-COL10B.</title>
        <authorList>
            <consortium name="The Broad Institute Genomics Platform"/>
            <person name="Earl A."/>
            <person name="Ward D."/>
            <person name="Feldgarden M."/>
            <person name="Gevers D."/>
            <person name="Saerens B."/>
            <person name="Vaneechoutte M."/>
            <person name="Walker B."/>
            <person name="Young S."/>
            <person name="Zeng Q."/>
            <person name="Gargeya S."/>
            <person name="Fitzgerald M."/>
            <person name="Haas B."/>
            <person name="Abouelleil A."/>
            <person name="Allen A.W."/>
            <person name="Alvarado L."/>
            <person name="Arachchi H.M."/>
            <person name="Berlin A.M."/>
            <person name="Chapman S.B."/>
            <person name="Gainer-Dewar J."/>
            <person name="Goldberg J."/>
            <person name="Griggs A."/>
            <person name="Gujja S."/>
            <person name="Hansen M."/>
            <person name="Howarth C."/>
            <person name="Imamovic A."/>
            <person name="Ireland A."/>
            <person name="Larimer J."/>
            <person name="McCowan C."/>
            <person name="Murphy C."/>
            <person name="Pearson M."/>
            <person name="Poon T.W."/>
            <person name="Priest M."/>
            <person name="Roberts A."/>
            <person name="Saif S."/>
            <person name="Shea T."/>
            <person name="Sisk P."/>
            <person name="Sykes S."/>
            <person name="Wortman J."/>
            <person name="Nusbaum C."/>
            <person name="Birren B."/>
        </authorList>
    </citation>
    <scope>NUCLEOTIDE SEQUENCE [LARGE SCALE GENOMIC DNA]</scope>
    <source>
        <strain evidence="6 7">ACS-120-V-Col10b</strain>
    </source>
</reference>
<dbReference type="OrthoDB" id="9789677at2"/>
<dbReference type="GO" id="GO:0005384">
    <property type="term" value="F:manganese ion transmembrane transporter activity"/>
    <property type="evidence" value="ECO:0007669"/>
    <property type="project" value="InterPro"/>
</dbReference>
<dbReference type="InterPro" id="IPR039376">
    <property type="entry name" value="Ferritin_CCC1_N"/>
</dbReference>
<evidence type="ECO:0000313" key="6">
    <source>
        <dbReference type="EMBL" id="EPD31407.1"/>
    </source>
</evidence>
<dbReference type="CDD" id="cd02433">
    <property type="entry name" value="Nodulin-21_like_2"/>
    <property type="match status" value="1"/>
</dbReference>
<dbReference type="InterPro" id="IPR008217">
    <property type="entry name" value="Ccc1_fam"/>
</dbReference>
<evidence type="ECO:0008006" key="8">
    <source>
        <dbReference type="Google" id="ProtNLM"/>
    </source>
</evidence>
<dbReference type="EMBL" id="AGWN01000001">
    <property type="protein sequence ID" value="EPD31407.1"/>
    <property type="molecule type" value="Genomic_DNA"/>
</dbReference>
<keyword evidence="2 5" id="KW-0812">Transmembrane</keyword>
<evidence type="ECO:0000256" key="1">
    <source>
        <dbReference type="ARBA" id="ARBA00004127"/>
    </source>
</evidence>
<keyword evidence="7" id="KW-1185">Reference proteome</keyword>
<feature type="transmembrane region" description="Helical" evidence="5">
    <location>
        <begin position="78"/>
        <end position="95"/>
    </location>
</feature>
<keyword evidence="4 5" id="KW-0472">Membrane</keyword>
<evidence type="ECO:0000256" key="5">
    <source>
        <dbReference type="SAM" id="Phobius"/>
    </source>
</evidence>